<evidence type="ECO:0000256" key="8">
    <source>
        <dbReference type="ARBA" id="ARBA00022989"/>
    </source>
</evidence>
<comment type="subcellular location">
    <subcellularLocation>
        <location evidence="2">Membrane</location>
        <topology evidence="2">Multi-pass membrane protein</topology>
    </subcellularLocation>
</comment>
<sequence>MPAPADNNFEDYRHSFDEDADAMQGYATHHGRHHAPETPVEQWEDVALRRGEQQRQEQRQEQQQEQLLQQEQPHQEQGQQQQQEQPYGPAPRPEPQGLVDKVTDFMYLASDNIDPEELLPVDLFLGNLADQNADDENEDNNNNNNANANNAQNAAQAAIDEEERRQQAANAAAVAAAVADQEVIDDAEDFEGVMELLGMRGPIAGLFQNAIFCAFLVSATIFAGIFLPYNVGRGTIWLFAYPTRLLAVVLNLVKLVQDCCLVMFGIVTTVVSETFYWVSRPFLVAPAARLTRGLANSSWNVLIGASNRVAKCVVAELAMLSSSEVRSFSAVSHEALNAVKGYVWGVMVMAWRVLAFVIRDESAPAWGWKDLGGLGGKVLALTWAAVKAVSNAILHPTWLLSMNLSAASTPTSFDPELAYWGGFDRFWAIMAGYTTMFIVSAIYLHRGQPLFSALAMQEWEAVFIDGLRQASGVLKVILIIGIEMLVFPLYCGILLDIALLPLFEKASLSERITFAAEYPFTALFVHWFIGTGYMFHFALFVSMCRKIMRRGVLYFIRDPDDPEFHPVRDVLERNLTTQLRKIMFSALVYGGLVLVCLGGVVWGLRVSLPQVLPIHYASDTPVLEFPIDLMFYNFLVPMAVWFFRPSRGLHAMYTWWFRRCARALRLTWFLFGERRIDEEGRLVLESDHKNGVATPPWKRLFLTVNDDNALVTESWRDVFKGGKAKPSTKPANNDQTRHLNGKKKALVRSGRLIPDGRFVRTPASDQVKVPRGRNVFLDVDEHNRRLDRHPDNDLYANKAQYTFVYLPPHFRTRICVFVFLIWLFAAVTGVGVTIVPLVLGRAMFKAVLPGGVRGNDVYAFSVGLYVMGCGGYAGVRAVRMWRVVREKVAGVMQALVGQDGVRRVGYTAWALVRIVYAYSYVLVVLPLLIASLMELYALMPLHQVMYGGILPRLPPTTTTTATTTTTTTTTATDKGTGVNPLHTIRLLQSWTLGLLYLKLSLRLLILYREDSRLATAARAVFRNKWLDPDVNVLTRAFVIPSFVVWAVAITVPLALGKILVSIGAVSMLASSVLPAGATPDEYRRLYQAYEVLVYRLSFPFVAGILFGIWMAWSAVGVFHSWQVRIRDEAYLIGERLHNFGGTAATTQQRGRRGSRRGR</sequence>
<feature type="transmembrane region" description="Helical" evidence="11">
    <location>
        <begin position="426"/>
        <end position="444"/>
    </location>
</feature>
<dbReference type="KEGG" id="cthr:CTHT_0040090"/>
<evidence type="ECO:0000256" key="11">
    <source>
        <dbReference type="SAM" id="Phobius"/>
    </source>
</evidence>
<feature type="domain" description="E3 ubiquitin-protein ligase MARCHF6-like C-terminal" evidence="12">
    <location>
        <begin position="902"/>
        <end position="1126"/>
    </location>
</feature>
<dbReference type="GeneID" id="18258047"/>
<dbReference type="EC" id="2.3.2.27" evidence="4"/>
<feature type="transmembrane region" description="Helical" evidence="11">
    <location>
        <begin position="378"/>
        <end position="398"/>
    </location>
</feature>
<dbReference type="EMBL" id="GL988042">
    <property type="protein sequence ID" value="EGS20270.1"/>
    <property type="molecule type" value="Genomic_DNA"/>
</dbReference>
<dbReference type="InterPro" id="IPR056521">
    <property type="entry name" value="MARCHF6-like_C"/>
</dbReference>
<dbReference type="GO" id="GO:0036503">
    <property type="term" value="P:ERAD pathway"/>
    <property type="evidence" value="ECO:0007669"/>
    <property type="project" value="TreeGrafter"/>
</dbReference>
<gene>
    <name evidence="13" type="ORF">CTHT_0040090</name>
</gene>
<accession>G0S8R7</accession>
<dbReference type="HOGENOM" id="CLU_001266_0_0_1"/>
<dbReference type="STRING" id="759272.G0S8R7"/>
<dbReference type="AlphaFoldDB" id="G0S8R7"/>
<keyword evidence="14" id="KW-1185">Reference proteome</keyword>
<feature type="transmembrane region" description="Helical" evidence="11">
    <location>
        <begin position="625"/>
        <end position="643"/>
    </location>
</feature>
<feature type="compositionally biased region" description="Basic and acidic residues" evidence="10">
    <location>
        <begin position="46"/>
        <end position="62"/>
    </location>
</feature>
<proteinExistence type="predicted"/>
<evidence type="ECO:0000256" key="7">
    <source>
        <dbReference type="ARBA" id="ARBA00022786"/>
    </source>
</evidence>
<feature type="transmembrane region" description="Helical" evidence="11">
    <location>
        <begin position="520"/>
        <end position="541"/>
    </location>
</feature>
<keyword evidence="7" id="KW-0833">Ubl conjugation pathway</keyword>
<dbReference type="RefSeq" id="XP_006694419.1">
    <property type="nucleotide sequence ID" value="XM_006694356.1"/>
</dbReference>
<evidence type="ECO:0000256" key="3">
    <source>
        <dbReference type="ARBA" id="ARBA00004906"/>
    </source>
</evidence>
<keyword evidence="8 11" id="KW-1133">Transmembrane helix</keyword>
<organism evidence="14">
    <name type="scientific">Chaetomium thermophilum (strain DSM 1495 / CBS 144.50 / IMI 039719)</name>
    <name type="common">Thermochaetoides thermophila</name>
    <dbReference type="NCBI Taxonomy" id="759272"/>
    <lineage>
        <taxon>Eukaryota</taxon>
        <taxon>Fungi</taxon>
        <taxon>Dikarya</taxon>
        <taxon>Ascomycota</taxon>
        <taxon>Pezizomycotina</taxon>
        <taxon>Sordariomycetes</taxon>
        <taxon>Sordariomycetidae</taxon>
        <taxon>Sordariales</taxon>
        <taxon>Chaetomiaceae</taxon>
        <taxon>Thermochaetoides</taxon>
    </lineage>
</organism>
<keyword evidence="5" id="KW-0808">Transferase</keyword>
<feature type="compositionally biased region" description="Low complexity" evidence="10">
    <location>
        <begin position="63"/>
        <end position="86"/>
    </location>
</feature>
<feature type="transmembrane region" description="Helical" evidence="11">
    <location>
        <begin position="341"/>
        <end position="358"/>
    </location>
</feature>
<dbReference type="Pfam" id="PF23113">
    <property type="entry name" value="MARCHF6_C"/>
    <property type="match status" value="1"/>
</dbReference>
<reference evidence="13 14" key="1">
    <citation type="journal article" date="2011" name="Cell">
        <title>Insight into structure and assembly of the nuclear pore complex by utilizing the genome of a eukaryotic thermophile.</title>
        <authorList>
            <person name="Amlacher S."/>
            <person name="Sarges P."/>
            <person name="Flemming D."/>
            <person name="van Noort V."/>
            <person name="Kunze R."/>
            <person name="Devos D.P."/>
            <person name="Arumugam M."/>
            <person name="Bork P."/>
            <person name="Hurt E."/>
        </authorList>
    </citation>
    <scope>NUCLEOTIDE SEQUENCE [LARGE SCALE GENOMIC DNA]</scope>
    <source>
        <strain evidence="14">DSM 1495 / CBS 144.50 / IMI 039719</strain>
    </source>
</reference>
<evidence type="ECO:0000256" key="9">
    <source>
        <dbReference type="ARBA" id="ARBA00023136"/>
    </source>
</evidence>
<dbReference type="eggNOG" id="KOG1609">
    <property type="taxonomic scope" value="Eukaryota"/>
</dbReference>
<evidence type="ECO:0000256" key="6">
    <source>
        <dbReference type="ARBA" id="ARBA00022692"/>
    </source>
</evidence>
<dbReference type="PANTHER" id="PTHR13145">
    <property type="entry name" value="SSM4 PROTEIN"/>
    <property type="match status" value="1"/>
</dbReference>
<feature type="transmembrane region" description="Helical" evidence="11">
    <location>
        <begin position="582"/>
        <end position="605"/>
    </location>
</feature>
<evidence type="ECO:0000256" key="5">
    <source>
        <dbReference type="ARBA" id="ARBA00022679"/>
    </source>
</evidence>
<dbReference type="PANTHER" id="PTHR13145:SF0">
    <property type="entry name" value="E3 UBIQUITIN-PROTEIN LIGASE MARCHF6"/>
    <property type="match status" value="1"/>
</dbReference>
<evidence type="ECO:0000256" key="1">
    <source>
        <dbReference type="ARBA" id="ARBA00000900"/>
    </source>
</evidence>
<dbReference type="GO" id="GO:0061630">
    <property type="term" value="F:ubiquitin protein ligase activity"/>
    <property type="evidence" value="ECO:0007669"/>
    <property type="project" value="UniProtKB-EC"/>
</dbReference>
<dbReference type="Proteomes" id="UP000008066">
    <property type="component" value="Unassembled WGS sequence"/>
</dbReference>
<feature type="transmembrane region" description="Helical" evidence="11">
    <location>
        <begin position="476"/>
        <end position="500"/>
    </location>
</feature>
<feature type="transmembrane region" description="Helical" evidence="11">
    <location>
        <begin position="206"/>
        <end position="229"/>
    </location>
</feature>
<name>G0S8R7_CHATD</name>
<feature type="transmembrane region" description="Helical" evidence="11">
    <location>
        <begin position="857"/>
        <end position="875"/>
    </location>
</feature>
<dbReference type="GO" id="GO:0005789">
    <property type="term" value="C:endoplasmic reticulum membrane"/>
    <property type="evidence" value="ECO:0007669"/>
    <property type="project" value="TreeGrafter"/>
</dbReference>
<evidence type="ECO:0000259" key="12">
    <source>
        <dbReference type="Pfam" id="PF23113"/>
    </source>
</evidence>
<evidence type="ECO:0000256" key="10">
    <source>
        <dbReference type="SAM" id="MobiDB-lite"/>
    </source>
</evidence>
<feature type="transmembrane region" description="Helical" evidence="11">
    <location>
        <begin position="1097"/>
        <end position="1118"/>
    </location>
</feature>
<protein>
    <recommendedName>
        <fullName evidence="4">RING-type E3 ubiquitin transferase</fullName>
        <ecNumber evidence="4">2.3.2.27</ecNumber>
    </recommendedName>
</protein>
<evidence type="ECO:0000313" key="14">
    <source>
        <dbReference type="Proteomes" id="UP000008066"/>
    </source>
</evidence>
<dbReference type="OrthoDB" id="1108038at2759"/>
<comment type="pathway">
    <text evidence="3">Protein modification; protein ubiquitination.</text>
</comment>
<evidence type="ECO:0000256" key="2">
    <source>
        <dbReference type="ARBA" id="ARBA00004141"/>
    </source>
</evidence>
<keyword evidence="9 11" id="KW-0472">Membrane</keyword>
<evidence type="ECO:0000256" key="4">
    <source>
        <dbReference type="ARBA" id="ARBA00012483"/>
    </source>
</evidence>
<feature type="region of interest" description="Disordered" evidence="10">
    <location>
        <begin position="1"/>
        <end position="97"/>
    </location>
</feature>
<feature type="transmembrane region" description="Helical" evidence="11">
    <location>
        <begin position="814"/>
        <end position="837"/>
    </location>
</feature>
<feature type="transmembrane region" description="Helical" evidence="11">
    <location>
        <begin position="910"/>
        <end position="933"/>
    </location>
</feature>
<evidence type="ECO:0000313" key="13">
    <source>
        <dbReference type="EMBL" id="EGS20270.1"/>
    </source>
</evidence>
<comment type="catalytic activity">
    <reaction evidence="1">
        <text>S-ubiquitinyl-[E2 ubiquitin-conjugating enzyme]-L-cysteine + [acceptor protein]-L-lysine = [E2 ubiquitin-conjugating enzyme]-L-cysteine + N(6)-ubiquitinyl-[acceptor protein]-L-lysine.</text>
        <dbReference type="EC" id="2.3.2.27"/>
    </reaction>
</comment>
<keyword evidence="6 11" id="KW-0812">Transmembrane</keyword>